<dbReference type="InterPro" id="IPR011761">
    <property type="entry name" value="ATP-grasp"/>
</dbReference>
<dbReference type="PROSITE" id="PS01011">
    <property type="entry name" value="FOLYLPOLYGLU_SYNT_1"/>
    <property type="match status" value="1"/>
</dbReference>
<evidence type="ECO:0000256" key="4">
    <source>
        <dbReference type="ARBA" id="ARBA00012968"/>
    </source>
</evidence>
<keyword evidence="7 15" id="KW-0436">Ligase</keyword>
<dbReference type="Gene3D" id="3.30.470.20">
    <property type="entry name" value="ATP-grasp fold, B domain"/>
    <property type="match status" value="2"/>
</dbReference>
<name>A0A157SCW0_9BORD</name>
<protein>
    <recommendedName>
        <fullName evidence="6">Cyanophycin synthetase</fullName>
        <ecNumber evidence="5">6.3.2.29</ecNumber>
        <ecNumber evidence="4">6.3.2.30</ecNumber>
    </recommendedName>
    <alternativeName>
        <fullName evidence="10">Cyanophycin synthase</fullName>
    </alternativeName>
</protein>
<comment type="subunit">
    <text evidence="3">Homodimer.</text>
</comment>
<dbReference type="GO" id="GO:0071161">
    <property type="term" value="F:cyanophycin synthetase activity (L-arginine-adding)"/>
    <property type="evidence" value="ECO:0007669"/>
    <property type="project" value="UniProtKB-EC"/>
</dbReference>
<evidence type="ECO:0000259" key="14">
    <source>
        <dbReference type="PROSITE" id="PS50975"/>
    </source>
</evidence>
<dbReference type="Pfam" id="PF02875">
    <property type="entry name" value="Mur_ligase_C"/>
    <property type="match status" value="1"/>
</dbReference>
<proteinExistence type="inferred from homology"/>
<gene>
    <name evidence="15" type="primary">cphA1</name>
    <name evidence="15" type="ORF">SAMEA3906486_01926</name>
</gene>
<dbReference type="AlphaFoldDB" id="A0A157SCW0"/>
<keyword evidence="8 13" id="KW-0547">Nucleotide-binding</keyword>
<organism evidence="15 16">
    <name type="scientific">Bordetella ansorpii</name>
    <dbReference type="NCBI Taxonomy" id="288768"/>
    <lineage>
        <taxon>Bacteria</taxon>
        <taxon>Pseudomonadati</taxon>
        <taxon>Pseudomonadota</taxon>
        <taxon>Betaproteobacteria</taxon>
        <taxon>Burkholderiales</taxon>
        <taxon>Alcaligenaceae</taxon>
        <taxon>Bordetella</taxon>
    </lineage>
</organism>
<feature type="domain" description="ATP-grasp" evidence="14">
    <location>
        <begin position="209"/>
        <end position="462"/>
    </location>
</feature>
<dbReference type="RefSeq" id="WP_066126219.1">
    <property type="nucleotide sequence ID" value="NZ_FKIF01000003.1"/>
</dbReference>
<sequence>MEVSRIRALRGPNLWSRNTAIEAIVACSDTECSIDDTPEFEARMRARFPLIGLLRPEGHLGALSMAHVLQTVALSLQAHAGCPVTFGRTQATIEPGVFQIAVEYSEESVGKLALELAQRLLQAAVDDQPFDLADALHKLRELDEDIRLGPSTGAIVAAAVARGIPYHRLTQGSLVQFGWGSRQRRIQAAETDNTSAIAESIAQDKDLTKMLLDAAGVPVPSGRVADSAEGAWEAAQELGGPVVVKPRDGSQGRGVAVNIDTRERVFQAYEAASEISAEVIVERYIPGHDFRLLVVGSQLVAAARRDPPKVTGDGVHSIRQLVEQVNADPLRGDGHATSLTRIRFDDIALATLAKQGYGADTVPPAGTLVVLRNNANLSTGGSATDVTDEVHPDLAARAVTAARMIGLDICGVDVVAETVHLPLEDQRGGVVEVNAAPGLRMHLNPSFGKGRPVGEAIIGQIFADGQDGRIPVVAVAGTNGKTTTVRLTAHLLSCAGNRVGMTNSDGVYVQSHRIDTGDCSGPRSARRILLHPGVDAAVFETARGGILREGLAFDRCDVAIVTNIGQGDHLGLGYISTVEDLAVVKRVIVQYVRPGGMAVLNAADPIVAEMASACPGSVTFFAADPDHPIIATHRAQGQRVVVRQNDAIVAQQGEMRVELPLSAIPLTRGGDIVFQVDNAMACVAAAWALDVPWETIRSGLAGFVNDAATAPGRFNMFDYGGATLIADYGHNPDAILALVKAVDALPASRRSVVISGAGDRRDEDLRRQTEILGDAFDDLVLYEDQCQRGREDGEVLALLRAGLANARRASRIDEIRGEFLAIDTALARLAAGDLCLILVDQVEEALAHIAQRVAERNAAVSVAPAR</sequence>
<dbReference type="GO" id="GO:0004326">
    <property type="term" value="F:tetrahydrofolylpolyglutamate synthase activity"/>
    <property type="evidence" value="ECO:0007669"/>
    <property type="project" value="InterPro"/>
</dbReference>
<dbReference type="EC" id="6.3.2.29" evidence="5"/>
<evidence type="ECO:0000256" key="8">
    <source>
        <dbReference type="ARBA" id="ARBA00022741"/>
    </source>
</evidence>
<accession>A0A157SCW0</accession>
<comment type="catalytic activity">
    <reaction evidence="12">
        <text>[L-4-(L-arginin-2-N-yl)aspartate](n) + L-aspartate + ATP = [L-4-(L-arginin-2-N-yl)aspartate](n)-L-aspartate + ADP + phosphate + H(+)</text>
        <dbReference type="Rhea" id="RHEA:13277"/>
        <dbReference type="Rhea" id="RHEA-COMP:13728"/>
        <dbReference type="Rhea" id="RHEA-COMP:13733"/>
        <dbReference type="ChEBI" id="CHEBI:15378"/>
        <dbReference type="ChEBI" id="CHEBI:29991"/>
        <dbReference type="ChEBI" id="CHEBI:30616"/>
        <dbReference type="ChEBI" id="CHEBI:43474"/>
        <dbReference type="ChEBI" id="CHEBI:137986"/>
        <dbReference type="ChEBI" id="CHEBI:137990"/>
        <dbReference type="ChEBI" id="CHEBI:456216"/>
        <dbReference type="EC" id="6.3.2.29"/>
    </reaction>
</comment>
<evidence type="ECO:0000256" key="9">
    <source>
        <dbReference type="ARBA" id="ARBA00022840"/>
    </source>
</evidence>
<evidence type="ECO:0000256" key="2">
    <source>
        <dbReference type="ARBA" id="ARBA00009060"/>
    </source>
</evidence>
<dbReference type="GO" id="GO:0071160">
    <property type="term" value="F:cyanophycin synthetase activity (L-aspartate-adding)"/>
    <property type="evidence" value="ECO:0007669"/>
    <property type="project" value="UniProtKB-EC"/>
</dbReference>
<dbReference type="InterPro" id="IPR044019">
    <property type="entry name" value="Cyanophycin_syn_N"/>
</dbReference>
<evidence type="ECO:0000313" key="16">
    <source>
        <dbReference type="Proteomes" id="UP000076848"/>
    </source>
</evidence>
<dbReference type="PANTHER" id="PTHR23135:SF18">
    <property type="entry name" value="CYANOPHYCIN SYNTHETASE"/>
    <property type="match status" value="1"/>
</dbReference>
<dbReference type="SUPFAM" id="SSF53623">
    <property type="entry name" value="MurD-like peptide ligases, catalytic domain"/>
    <property type="match status" value="1"/>
</dbReference>
<keyword evidence="9 13" id="KW-0067">ATP-binding</keyword>
<dbReference type="EMBL" id="FKIF01000003">
    <property type="protein sequence ID" value="SAI68265.1"/>
    <property type="molecule type" value="Genomic_DNA"/>
</dbReference>
<dbReference type="GO" id="GO:0046872">
    <property type="term" value="F:metal ion binding"/>
    <property type="evidence" value="ECO:0007669"/>
    <property type="project" value="InterPro"/>
</dbReference>
<dbReference type="Pfam" id="PF18921">
    <property type="entry name" value="Cyanophycin_syn"/>
    <property type="match status" value="1"/>
</dbReference>
<dbReference type="Gene3D" id="3.90.190.20">
    <property type="entry name" value="Mur ligase, C-terminal domain"/>
    <property type="match status" value="1"/>
</dbReference>
<comment type="catalytic activity">
    <reaction evidence="11">
        <text>[L-4-(L-arginin-2-N-yl)aspartate](n)-L-aspartate + L-arginine + ATP = [L-4-(L-arginin-2-N-yl)aspartate](n+1) + ADP + phosphate + H(+)</text>
        <dbReference type="Rhea" id="RHEA:23888"/>
        <dbReference type="Rhea" id="RHEA-COMP:13732"/>
        <dbReference type="Rhea" id="RHEA-COMP:13733"/>
        <dbReference type="ChEBI" id="CHEBI:15378"/>
        <dbReference type="ChEBI" id="CHEBI:30616"/>
        <dbReference type="ChEBI" id="CHEBI:32682"/>
        <dbReference type="ChEBI" id="CHEBI:43474"/>
        <dbReference type="ChEBI" id="CHEBI:137986"/>
        <dbReference type="ChEBI" id="CHEBI:137990"/>
        <dbReference type="ChEBI" id="CHEBI:456216"/>
        <dbReference type="EC" id="6.3.2.30"/>
    </reaction>
</comment>
<dbReference type="SUPFAM" id="SSF53244">
    <property type="entry name" value="MurD-like peptide ligases, peptide-binding domain"/>
    <property type="match status" value="1"/>
</dbReference>
<dbReference type="OrthoDB" id="9803907at2"/>
<evidence type="ECO:0000256" key="10">
    <source>
        <dbReference type="ARBA" id="ARBA00031353"/>
    </source>
</evidence>
<dbReference type="Gene3D" id="3.40.1190.10">
    <property type="entry name" value="Mur-like, catalytic domain"/>
    <property type="match status" value="1"/>
</dbReference>
<evidence type="ECO:0000256" key="11">
    <source>
        <dbReference type="ARBA" id="ARBA00048094"/>
    </source>
</evidence>
<keyword evidence="16" id="KW-1185">Reference proteome</keyword>
<dbReference type="SUPFAM" id="SSF56059">
    <property type="entry name" value="Glutathione synthetase ATP-binding domain-like"/>
    <property type="match status" value="1"/>
</dbReference>
<dbReference type="NCBIfam" id="TIGR02068">
    <property type="entry name" value="cya_phycin_syn"/>
    <property type="match status" value="1"/>
</dbReference>
<evidence type="ECO:0000256" key="5">
    <source>
        <dbReference type="ARBA" id="ARBA00013005"/>
    </source>
</evidence>
<dbReference type="Proteomes" id="UP000076848">
    <property type="component" value="Unassembled WGS sequence"/>
</dbReference>
<evidence type="ECO:0000256" key="3">
    <source>
        <dbReference type="ARBA" id="ARBA00011738"/>
    </source>
</evidence>
<dbReference type="InterPro" id="IPR013221">
    <property type="entry name" value="Mur_ligase_cen"/>
</dbReference>
<comment type="similarity">
    <text evidence="2">In the C-terminal section; belongs to the MurCDEF family.</text>
</comment>
<dbReference type="EC" id="6.3.2.30" evidence="4"/>
<evidence type="ECO:0000256" key="7">
    <source>
        <dbReference type="ARBA" id="ARBA00022598"/>
    </source>
</evidence>
<dbReference type="STRING" id="288768.SAMEA3906486_01926"/>
<dbReference type="InterPro" id="IPR036615">
    <property type="entry name" value="Mur_ligase_C_dom_sf"/>
</dbReference>
<dbReference type="PROSITE" id="PS50975">
    <property type="entry name" value="ATP_GRASP"/>
    <property type="match status" value="1"/>
</dbReference>
<dbReference type="InterPro" id="IPR004101">
    <property type="entry name" value="Mur_ligase_C"/>
</dbReference>
<dbReference type="InterPro" id="IPR036565">
    <property type="entry name" value="Mur-like_cat_sf"/>
</dbReference>
<reference evidence="15 16" key="1">
    <citation type="submission" date="2016-04" db="EMBL/GenBank/DDBJ databases">
        <authorList>
            <consortium name="Pathogen Informatics"/>
        </authorList>
    </citation>
    <scope>NUCLEOTIDE SEQUENCE [LARGE SCALE GENOMIC DNA]</scope>
    <source>
        <strain evidence="15 16">H050680373</strain>
    </source>
</reference>
<dbReference type="InterPro" id="IPR011810">
    <property type="entry name" value="Cya_phycin_syn"/>
</dbReference>
<evidence type="ECO:0000256" key="1">
    <source>
        <dbReference type="ARBA" id="ARBA00003184"/>
    </source>
</evidence>
<evidence type="ECO:0000256" key="12">
    <source>
        <dbReference type="ARBA" id="ARBA00048425"/>
    </source>
</evidence>
<dbReference type="GO" id="GO:0005524">
    <property type="term" value="F:ATP binding"/>
    <property type="evidence" value="ECO:0007669"/>
    <property type="project" value="UniProtKB-UniRule"/>
</dbReference>
<dbReference type="InterPro" id="IPR018109">
    <property type="entry name" value="Folylpolyglutamate_synth_CS"/>
</dbReference>
<dbReference type="Pfam" id="PF13549">
    <property type="entry name" value="ATP-grasp_5"/>
    <property type="match status" value="1"/>
</dbReference>
<dbReference type="PANTHER" id="PTHR23135">
    <property type="entry name" value="MUR LIGASE FAMILY MEMBER"/>
    <property type="match status" value="1"/>
</dbReference>
<evidence type="ECO:0000256" key="6">
    <source>
        <dbReference type="ARBA" id="ARBA00022036"/>
    </source>
</evidence>
<evidence type="ECO:0000313" key="15">
    <source>
        <dbReference type="EMBL" id="SAI68265.1"/>
    </source>
</evidence>
<evidence type="ECO:0000256" key="13">
    <source>
        <dbReference type="PROSITE-ProRule" id="PRU00409"/>
    </source>
</evidence>
<comment type="function">
    <text evidence="1">Catalyzes the ATP-dependent polymerization of arginine and aspartate to multi-L-arginyl-poly-L-aspartic acid (cyanophycin; a water-insoluble reserve polymer).</text>
</comment>
<dbReference type="NCBIfam" id="NF010623">
    <property type="entry name" value="PRK14016.1"/>
    <property type="match status" value="1"/>
</dbReference>
<dbReference type="Pfam" id="PF08245">
    <property type="entry name" value="Mur_ligase_M"/>
    <property type="match status" value="1"/>
</dbReference>